<dbReference type="PANTHER" id="PTHR42879">
    <property type="entry name" value="3-OXOACYL-(ACYL-CARRIER-PROTEIN) REDUCTASE"/>
    <property type="match status" value="1"/>
</dbReference>
<dbReference type="InterPro" id="IPR050259">
    <property type="entry name" value="SDR"/>
</dbReference>
<dbReference type="FunFam" id="3.40.50.720:FF:000173">
    <property type="entry name" value="3-oxoacyl-[acyl-carrier protein] reductase"/>
    <property type="match status" value="1"/>
</dbReference>
<dbReference type="InterPro" id="IPR020904">
    <property type="entry name" value="Sc_DH/Rdtase_CS"/>
</dbReference>
<dbReference type="InterPro" id="IPR002347">
    <property type="entry name" value="SDR_fam"/>
</dbReference>
<keyword evidence="3" id="KW-0753">Steroid metabolism</keyword>
<dbReference type="EMBL" id="FOOX01000022">
    <property type="protein sequence ID" value="SFH27022.1"/>
    <property type="molecule type" value="Genomic_DNA"/>
</dbReference>
<dbReference type="GO" id="GO:0016491">
    <property type="term" value="F:oxidoreductase activity"/>
    <property type="evidence" value="ECO:0007669"/>
    <property type="project" value="UniProtKB-KW"/>
</dbReference>
<gene>
    <name evidence="5" type="ORF">SAMN05660649_04504</name>
</gene>
<evidence type="ECO:0000256" key="3">
    <source>
        <dbReference type="ARBA" id="ARBA00023221"/>
    </source>
</evidence>
<keyword evidence="2" id="KW-0560">Oxidoreductase</keyword>
<evidence type="ECO:0000313" key="6">
    <source>
        <dbReference type="Proteomes" id="UP000199337"/>
    </source>
</evidence>
<dbReference type="GO" id="GO:0032787">
    <property type="term" value="P:monocarboxylic acid metabolic process"/>
    <property type="evidence" value="ECO:0007669"/>
    <property type="project" value="UniProtKB-ARBA"/>
</dbReference>
<dbReference type="GO" id="GO:0008202">
    <property type="term" value="P:steroid metabolic process"/>
    <property type="evidence" value="ECO:0007669"/>
    <property type="project" value="UniProtKB-KW"/>
</dbReference>
<sequence>MRLKDRVALVTGGNAGLGRGIALAFAREGAKVAICGRREEKLQQVVKEIEALGAGALGVKVDITNSEDVKNMFVETVERFGTLDILVNNAGIFRSDEAGVQDRKNHLDLVTTPIPARSLSITKNMSDENWKKMFEVNVHGLFYCTREALKIMEDKGYGKIINIASISGISGISAHSPNYSASKGAVVAFTRSLGYEVAGAGICVNCIAPGYIETDEFMRGINSMDPETRARFMQLMPTRRVGKVEEYAALAVHLASEEGNYMVGQIISPNGGLVIAAN</sequence>
<dbReference type="Pfam" id="PF00106">
    <property type="entry name" value="adh_short"/>
    <property type="match status" value="1"/>
</dbReference>
<evidence type="ECO:0000256" key="4">
    <source>
        <dbReference type="RuleBase" id="RU000363"/>
    </source>
</evidence>
<dbReference type="PRINTS" id="PR00080">
    <property type="entry name" value="SDRFAMILY"/>
</dbReference>
<dbReference type="Proteomes" id="UP000199337">
    <property type="component" value="Unassembled WGS sequence"/>
</dbReference>
<dbReference type="PROSITE" id="PS00061">
    <property type="entry name" value="ADH_SHORT"/>
    <property type="match status" value="1"/>
</dbReference>
<dbReference type="InterPro" id="IPR036291">
    <property type="entry name" value="NAD(P)-bd_dom_sf"/>
</dbReference>
<dbReference type="RefSeq" id="WP_092474603.1">
    <property type="nucleotide sequence ID" value="NZ_FOOX01000022.1"/>
</dbReference>
<protein>
    <submittedName>
        <fullName evidence="5">3-oxoacyl-[acyl-carrier protein] reductase</fullName>
    </submittedName>
</protein>
<proteinExistence type="inferred from homology"/>
<accession>A0A1I2YN04</accession>
<reference evidence="6" key="1">
    <citation type="submission" date="2016-10" db="EMBL/GenBank/DDBJ databases">
        <authorList>
            <person name="Varghese N."/>
            <person name="Submissions S."/>
        </authorList>
    </citation>
    <scope>NUCLEOTIDE SEQUENCE [LARGE SCALE GENOMIC DNA]</scope>
    <source>
        <strain evidence="6">DSM 17038</strain>
    </source>
</reference>
<dbReference type="Gene3D" id="3.40.50.720">
    <property type="entry name" value="NAD(P)-binding Rossmann-like Domain"/>
    <property type="match status" value="1"/>
</dbReference>
<dbReference type="AlphaFoldDB" id="A0A1I2YN04"/>
<keyword evidence="6" id="KW-1185">Reference proteome</keyword>
<name>A0A1I2YN04_9FIRM</name>
<dbReference type="OrthoDB" id="9803333at2"/>
<evidence type="ECO:0000256" key="1">
    <source>
        <dbReference type="ARBA" id="ARBA00006484"/>
    </source>
</evidence>
<evidence type="ECO:0000256" key="2">
    <source>
        <dbReference type="ARBA" id="ARBA00023002"/>
    </source>
</evidence>
<organism evidence="5 6">
    <name type="scientific">Desulfotruncus arcticus DSM 17038</name>
    <dbReference type="NCBI Taxonomy" id="1121424"/>
    <lineage>
        <taxon>Bacteria</taxon>
        <taxon>Bacillati</taxon>
        <taxon>Bacillota</taxon>
        <taxon>Clostridia</taxon>
        <taxon>Eubacteriales</taxon>
        <taxon>Desulfallaceae</taxon>
        <taxon>Desulfotruncus</taxon>
    </lineage>
</organism>
<dbReference type="STRING" id="341036.SAMN05660649_04504"/>
<keyword evidence="3" id="KW-0443">Lipid metabolism</keyword>
<dbReference type="SUPFAM" id="SSF51735">
    <property type="entry name" value="NAD(P)-binding Rossmann-fold domains"/>
    <property type="match status" value="1"/>
</dbReference>
<dbReference type="PANTHER" id="PTHR42879:SF2">
    <property type="entry name" value="3-OXOACYL-[ACYL-CARRIER-PROTEIN] REDUCTASE FABG"/>
    <property type="match status" value="1"/>
</dbReference>
<dbReference type="PRINTS" id="PR00081">
    <property type="entry name" value="GDHRDH"/>
</dbReference>
<evidence type="ECO:0000313" key="5">
    <source>
        <dbReference type="EMBL" id="SFH27022.1"/>
    </source>
</evidence>
<comment type="similarity">
    <text evidence="1 4">Belongs to the short-chain dehydrogenases/reductases (SDR) family.</text>
</comment>